<reference evidence="1" key="1">
    <citation type="submission" date="2012-05" db="EMBL/GenBank/DDBJ databases">
        <authorList>
            <person name="Krishnakumar V."/>
            <person name="Cheung F."/>
            <person name="Xiao Y."/>
            <person name="Chan A."/>
            <person name="Moskal W.A."/>
            <person name="Town C.D."/>
        </authorList>
    </citation>
    <scope>NUCLEOTIDE SEQUENCE</scope>
</reference>
<dbReference type="AlphaFoldDB" id="I3S259"/>
<dbReference type="EMBL" id="BT134556">
    <property type="protein sequence ID" value="AFK34351.1"/>
    <property type="molecule type" value="mRNA"/>
</dbReference>
<accession>I3S259</accession>
<proteinExistence type="evidence at transcript level"/>
<protein>
    <submittedName>
        <fullName evidence="1">Uncharacterized protein</fullName>
    </submittedName>
</protein>
<name>I3S259_MEDTR</name>
<sequence length="16" mass="1865">MKIRELVSCRLCTSIL</sequence>
<organism evidence="1">
    <name type="scientific">Medicago truncatula</name>
    <name type="common">Barrel medic</name>
    <name type="synonym">Medicago tribuloides</name>
    <dbReference type="NCBI Taxonomy" id="3880"/>
    <lineage>
        <taxon>Eukaryota</taxon>
        <taxon>Viridiplantae</taxon>
        <taxon>Streptophyta</taxon>
        <taxon>Embryophyta</taxon>
        <taxon>Tracheophyta</taxon>
        <taxon>Spermatophyta</taxon>
        <taxon>Magnoliopsida</taxon>
        <taxon>eudicotyledons</taxon>
        <taxon>Gunneridae</taxon>
        <taxon>Pentapetalae</taxon>
        <taxon>rosids</taxon>
        <taxon>fabids</taxon>
        <taxon>Fabales</taxon>
        <taxon>Fabaceae</taxon>
        <taxon>Papilionoideae</taxon>
        <taxon>50 kb inversion clade</taxon>
        <taxon>NPAAA clade</taxon>
        <taxon>Hologalegina</taxon>
        <taxon>IRL clade</taxon>
        <taxon>Trifolieae</taxon>
        <taxon>Medicago</taxon>
    </lineage>
</organism>
<evidence type="ECO:0000313" key="1">
    <source>
        <dbReference type="EMBL" id="AFK34351.1"/>
    </source>
</evidence>